<feature type="chain" id="PRO_5041782899" description="Expansin" evidence="7">
    <location>
        <begin position="25"/>
        <end position="244"/>
    </location>
</feature>
<comment type="similarity">
    <text evidence="1 7">Belongs to the expansin family. Expansin A subfamily.</text>
</comment>
<keyword evidence="11" id="KW-1185">Reference proteome</keyword>
<keyword evidence="2 7" id="KW-0134">Cell wall</keyword>
<dbReference type="SUPFAM" id="SSF49590">
    <property type="entry name" value="PHL pollen allergen"/>
    <property type="match status" value="1"/>
</dbReference>
<evidence type="ECO:0000256" key="2">
    <source>
        <dbReference type="ARBA" id="ARBA00022512"/>
    </source>
</evidence>
<evidence type="ECO:0000259" key="8">
    <source>
        <dbReference type="PROSITE" id="PS50842"/>
    </source>
</evidence>
<dbReference type="PANTHER" id="PTHR31867">
    <property type="entry name" value="EXPANSIN-A15"/>
    <property type="match status" value="1"/>
</dbReference>
<accession>A0AAD3XGR5</accession>
<evidence type="ECO:0000313" key="10">
    <source>
        <dbReference type="EMBL" id="GMH03927.1"/>
    </source>
</evidence>
<evidence type="ECO:0000256" key="3">
    <source>
        <dbReference type="ARBA" id="ARBA00022525"/>
    </source>
</evidence>
<proteinExistence type="inferred from homology"/>
<evidence type="ECO:0000256" key="1">
    <source>
        <dbReference type="ARBA" id="ARBA00005392"/>
    </source>
</evidence>
<reference evidence="10" key="1">
    <citation type="submission" date="2023-05" db="EMBL/GenBank/DDBJ databases">
        <title>Nepenthes gracilis genome sequencing.</title>
        <authorList>
            <person name="Fukushima K."/>
        </authorList>
    </citation>
    <scope>NUCLEOTIDE SEQUENCE</scope>
    <source>
        <strain evidence="10">SING2019-196</strain>
    </source>
</reference>
<keyword evidence="3 7" id="KW-0964">Secreted</keyword>
<feature type="signal peptide" evidence="7">
    <location>
        <begin position="1"/>
        <end position="24"/>
    </location>
</feature>
<dbReference type="AlphaFoldDB" id="A0AAD3XGR5"/>
<keyword evidence="6 7" id="KW-0961">Cell wall biogenesis/degradation</keyword>
<dbReference type="InterPro" id="IPR007112">
    <property type="entry name" value="Expansin/allergen_DPBB_dom"/>
</dbReference>
<dbReference type="GO" id="GO:0005576">
    <property type="term" value="C:extracellular region"/>
    <property type="evidence" value="ECO:0007669"/>
    <property type="project" value="InterPro"/>
</dbReference>
<feature type="domain" description="Expansin-like EG45" evidence="8">
    <location>
        <begin position="43"/>
        <end position="150"/>
    </location>
</feature>
<evidence type="ECO:0000256" key="7">
    <source>
        <dbReference type="RuleBase" id="RU365023"/>
    </source>
</evidence>
<dbReference type="GO" id="GO:0016020">
    <property type="term" value="C:membrane"/>
    <property type="evidence" value="ECO:0007669"/>
    <property type="project" value="UniProtKB-SubCell"/>
</dbReference>
<dbReference type="InterPro" id="IPR036749">
    <property type="entry name" value="Expansin_CBD_sf"/>
</dbReference>
<evidence type="ECO:0000256" key="6">
    <source>
        <dbReference type="ARBA" id="ARBA00023316"/>
    </source>
</evidence>
<evidence type="ECO:0000313" key="11">
    <source>
        <dbReference type="Proteomes" id="UP001279734"/>
    </source>
</evidence>
<keyword evidence="5" id="KW-0472">Membrane</keyword>
<comment type="function">
    <text evidence="7">Causes loosening and extension of plant cell walls by disrupting non-covalent bonding between cellulose microfibrils and matrix glucans. No enzymatic activity has been found.</text>
</comment>
<dbReference type="InterPro" id="IPR007117">
    <property type="entry name" value="Expansin_CBD"/>
</dbReference>
<feature type="domain" description="Expansin-like CBD" evidence="9">
    <location>
        <begin position="161"/>
        <end position="240"/>
    </location>
</feature>
<protein>
    <recommendedName>
        <fullName evidence="7">Expansin</fullName>
    </recommendedName>
</protein>
<dbReference type="InterPro" id="IPR007118">
    <property type="entry name" value="Expan_Lol_pI"/>
</dbReference>
<comment type="subcellular location">
    <subcellularLocation>
        <location evidence="7">Secreted</location>
        <location evidence="7">Cell wall</location>
    </subcellularLocation>
    <subcellularLocation>
        <location evidence="7">Membrane</location>
        <topology evidence="7">Peripheral membrane protein</topology>
    </subcellularLocation>
</comment>
<dbReference type="Pfam" id="PF01357">
    <property type="entry name" value="Expansin_C"/>
    <property type="match status" value="1"/>
</dbReference>
<dbReference type="PRINTS" id="PR01226">
    <property type="entry name" value="EXPANSIN"/>
</dbReference>
<dbReference type="Pfam" id="PF03330">
    <property type="entry name" value="DPBB_1"/>
    <property type="match status" value="1"/>
</dbReference>
<dbReference type="InterPro" id="IPR036908">
    <property type="entry name" value="RlpA-like_sf"/>
</dbReference>
<dbReference type="InterPro" id="IPR002963">
    <property type="entry name" value="Expansin"/>
</dbReference>
<organism evidence="10 11">
    <name type="scientific">Nepenthes gracilis</name>
    <name type="common">Slender pitcher plant</name>
    <dbReference type="NCBI Taxonomy" id="150966"/>
    <lineage>
        <taxon>Eukaryota</taxon>
        <taxon>Viridiplantae</taxon>
        <taxon>Streptophyta</taxon>
        <taxon>Embryophyta</taxon>
        <taxon>Tracheophyta</taxon>
        <taxon>Spermatophyta</taxon>
        <taxon>Magnoliopsida</taxon>
        <taxon>eudicotyledons</taxon>
        <taxon>Gunneridae</taxon>
        <taxon>Pentapetalae</taxon>
        <taxon>Caryophyllales</taxon>
        <taxon>Nepenthaceae</taxon>
        <taxon>Nepenthes</taxon>
    </lineage>
</organism>
<dbReference type="PROSITE" id="PS50843">
    <property type="entry name" value="EXPANSIN_CBD"/>
    <property type="match status" value="1"/>
</dbReference>
<gene>
    <name evidence="10" type="ORF">Nepgr_005766</name>
</gene>
<dbReference type="PRINTS" id="PR01225">
    <property type="entry name" value="EXPANSNFAMLY"/>
</dbReference>
<keyword evidence="4 7" id="KW-0732">Signal</keyword>
<dbReference type="GO" id="GO:0009653">
    <property type="term" value="P:anatomical structure morphogenesis"/>
    <property type="evidence" value="ECO:0007669"/>
    <property type="project" value="UniProtKB-ARBA"/>
</dbReference>
<dbReference type="SUPFAM" id="SSF50685">
    <property type="entry name" value="Barwin-like endoglucanases"/>
    <property type="match status" value="1"/>
</dbReference>
<dbReference type="SMART" id="SM00837">
    <property type="entry name" value="DPBB_1"/>
    <property type="match status" value="1"/>
</dbReference>
<evidence type="ECO:0000256" key="4">
    <source>
        <dbReference type="ARBA" id="ARBA00022729"/>
    </source>
</evidence>
<sequence>MAKSRFIAGYLAFMALLIVSSGQGYDDAHATFYGDIKGVGTMEGACGYGNLWEQGYGLETTALSTVLFDNGYTCGACFEIFCTNSQWCKPGNIRVTATNFCPPSTGSAAWCNPPLKHFDLTEPMFLNIAEYKAGIVPVKFRRVACIKKGGVKFQLKGNPSNWLLVLVFNVGGAGNVVNMKVKGQNNNWVQMTRNWGMNWQAGGSWQGQGMSFQVTTSDGKTIEADNVVPSSWQLWQTFEAKTNF</sequence>
<dbReference type="InterPro" id="IPR009009">
    <property type="entry name" value="RlpA-like_DPBB"/>
</dbReference>
<dbReference type="Gene3D" id="2.40.40.10">
    <property type="entry name" value="RlpA-like domain"/>
    <property type="match status" value="1"/>
</dbReference>
<comment type="caution">
    <text evidence="10">The sequence shown here is derived from an EMBL/GenBank/DDBJ whole genome shotgun (WGS) entry which is preliminary data.</text>
</comment>
<dbReference type="GO" id="GO:0009664">
    <property type="term" value="P:plant-type cell wall organization"/>
    <property type="evidence" value="ECO:0007669"/>
    <property type="project" value="InterPro"/>
</dbReference>
<dbReference type="CDD" id="cd22274">
    <property type="entry name" value="DPBB_EXPA_N"/>
    <property type="match status" value="1"/>
</dbReference>
<dbReference type="EMBL" id="BSYO01000004">
    <property type="protein sequence ID" value="GMH03927.1"/>
    <property type="molecule type" value="Genomic_DNA"/>
</dbReference>
<evidence type="ECO:0000259" key="9">
    <source>
        <dbReference type="PROSITE" id="PS50843"/>
    </source>
</evidence>
<dbReference type="Proteomes" id="UP001279734">
    <property type="component" value="Unassembled WGS sequence"/>
</dbReference>
<evidence type="ECO:0000256" key="5">
    <source>
        <dbReference type="ARBA" id="ARBA00023136"/>
    </source>
</evidence>
<dbReference type="PROSITE" id="PS50842">
    <property type="entry name" value="EXPANSIN_EG45"/>
    <property type="match status" value="1"/>
</dbReference>
<name>A0AAD3XGR5_NEPGR</name>
<dbReference type="Gene3D" id="2.60.40.760">
    <property type="entry name" value="Expansin, cellulose-binding-like domain"/>
    <property type="match status" value="1"/>
</dbReference>